<evidence type="ECO:0000313" key="2">
    <source>
        <dbReference type="Proteomes" id="UP000265520"/>
    </source>
</evidence>
<organism evidence="1 2">
    <name type="scientific">Trifolium medium</name>
    <dbReference type="NCBI Taxonomy" id="97028"/>
    <lineage>
        <taxon>Eukaryota</taxon>
        <taxon>Viridiplantae</taxon>
        <taxon>Streptophyta</taxon>
        <taxon>Embryophyta</taxon>
        <taxon>Tracheophyta</taxon>
        <taxon>Spermatophyta</taxon>
        <taxon>Magnoliopsida</taxon>
        <taxon>eudicotyledons</taxon>
        <taxon>Gunneridae</taxon>
        <taxon>Pentapetalae</taxon>
        <taxon>rosids</taxon>
        <taxon>fabids</taxon>
        <taxon>Fabales</taxon>
        <taxon>Fabaceae</taxon>
        <taxon>Papilionoideae</taxon>
        <taxon>50 kb inversion clade</taxon>
        <taxon>NPAAA clade</taxon>
        <taxon>Hologalegina</taxon>
        <taxon>IRL clade</taxon>
        <taxon>Trifolieae</taxon>
        <taxon>Trifolium</taxon>
    </lineage>
</organism>
<name>A0A392PFY0_9FABA</name>
<feature type="non-terminal residue" evidence="1">
    <location>
        <position position="54"/>
    </location>
</feature>
<accession>A0A392PFY0</accession>
<dbReference type="Proteomes" id="UP000265520">
    <property type="component" value="Unassembled WGS sequence"/>
</dbReference>
<proteinExistence type="predicted"/>
<sequence length="54" mass="5955">MGSISERNTVVSDFIKYGSLPDDWNAEEQVGLLSKMTSENAIDRPTAAELLQLI</sequence>
<comment type="caution">
    <text evidence="1">The sequence shown here is derived from an EMBL/GenBank/DDBJ whole genome shotgun (WGS) entry which is preliminary data.</text>
</comment>
<reference evidence="1 2" key="1">
    <citation type="journal article" date="2018" name="Front. Plant Sci.">
        <title>Red Clover (Trifolium pratense) and Zigzag Clover (T. medium) - A Picture of Genomic Similarities and Differences.</title>
        <authorList>
            <person name="Dluhosova J."/>
            <person name="Istvanek J."/>
            <person name="Nedelnik J."/>
            <person name="Repkova J."/>
        </authorList>
    </citation>
    <scope>NUCLEOTIDE SEQUENCE [LARGE SCALE GENOMIC DNA]</scope>
    <source>
        <strain evidence="2">cv. 10/8</strain>
        <tissue evidence="1">Leaf</tissue>
    </source>
</reference>
<evidence type="ECO:0000313" key="1">
    <source>
        <dbReference type="EMBL" id="MCI09795.1"/>
    </source>
</evidence>
<dbReference type="EMBL" id="LXQA010073890">
    <property type="protein sequence ID" value="MCI09795.1"/>
    <property type="molecule type" value="Genomic_DNA"/>
</dbReference>
<dbReference type="AlphaFoldDB" id="A0A392PFY0"/>
<keyword evidence="2" id="KW-1185">Reference proteome</keyword>
<protein>
    <submittedName>
        <fullName evidence="1">Uncharacterized protein</fullName>
    </submittedName>
</protein>